<name>A0A0K2GC17_NITMO</name>
<reference evidence="2 3" key="1">
    <citation type="journal article" date="2015" name="Proc. Natl. Acad. Sci. U.S.A.">
        <title>Expanded metabolic versatility of ubiquitous nitrite-oxidizing bacteria from the genus Nitrospira.</title>
        <authorList>
            <person name="Koch H."/>
            <person name="Lucker S."/>
            <person name="Albertsen M."/>
            <person name="Kitzinger K."/>
            <person name="Herbold C."/>
            <person name="Spieck E."/>
            <person name="Nielsen P.H."/>
            <person name="Wagner M."/>
            <person name="Daims H."/>
        </authorList>
    </citation>
    <scope>NUCLEOTIDE SEQUENCE [LARGE SCALE GENOMIC DNA]</scope>
    <source>
        <strain evidence="2 3">NSP M-1</strain>
    </source>
</reference>
<protein>
    <submittedName>
        <fullName evidence="2">Uncharacterized protein</fullName>
    </submittedName>
</protein>
<evidence type="ECO:0000256" key="1">
    <source>
        <dbReference type="SAM" id="MobiDB-lite"/>
    </source>
</evidence>
<accession>A0A0K2GC17</accession>
<evidence type="ECO:0000313" key="2">
    <source>
        <dbReference type="EMBL" id="ALA58501.1"/>
    </source>
</evidence>
<gene>
    <name evidence="2" type="ORF">NITMOv2_2084</name>
</gene>
<feature type="compositionally biased region" description="Basic and acidic residues" evidence="1">
    <location>
        <begin position="81"/>
        <end position="95"/>
    </location>
</feature>
<feature type="region of interest" description="Disordered" evidence="1">
    <location>
        <begin position="49"/>
        <end position="106"/>
    </location>
</feature>
<keyword evidence="3" id="KW-1185">Reference proteome</keyword>
<dbReference type="AlphaFoldDB" id="A0A0K2GC17"/>
<dbReference type="KEGG" id="nmv:NITMOv2_2084"/>
<dbReference type="EMBL" id="CP011801">
    <property type="protein sequence ID" value="ALA58501.1"/>
    <property type="molecule type" value="Genomic_DNA"/>
</dbReference>
<proteinExistence type="predicted"/>
<evidence type="ECO:0000313" key="3">
    <source>
        <dbReference type="Proteomes" id="UP000069205"/>
    </source>
</evidence>
<sequence>MDTCACCRASATTVSIVVIWARAANSGTTPPNLPCTACWLLTTLARTRPSRSSTAPAVSSQEDSIPRTGLGVQGDEAAELGIHDPRREAGEEKKTTRPLRRTAAGVVHRCGLGQRRALHKPCTRLPPSPPVR</sequence>
<dbReference type="Proteomes" id="UP000069205">
    <property type="component" value="Chromosome"/>
</dbReference>
<feature type="compositionally biased region" description="Polar residues" evidence="1">
    <location>
        <begin position="50"/>
        <end position="63"/>
    </location>
</feature>
<organism evidence="2 3">
    <name type="scientific">Nitrospira moscoviensis</name>
    <dbReference type="NCBI Taxonomy" id="42253"/>
    <lineage>
        <taxon>Bacteria</taxon>
        <taxon>Pseudomonadati</taxon>
        <taxon>Nitrospirota</taxon>
        <taxon>Nitrospiria</taxon>
        <taxon>Nitrospirales</taxon>
        <taxon>Nitrospiraceae</taxon>
        <taxon>Nitrospira</taxon>
    </lineage>
</organism>